<evidence type="ECO:0000313" key="1">
    <source>
        <dbReference type="EMBL" id="JAH12304.1"/>
    </source>
</evidence>
<proteinExistence type="predicted"/>
<organism evidence="1">
    <name type="scientific">Anguilla anguilla</name>
    <name type="common">European freshwater eel</name>
    <name type="synonym">Muraena anguilla</name>
    <dbReference type="NCBI Taxonomy" id="7936"/>
    <lineage>
        <taxon>Eukaryota</taxon>
        <taxon>Metazoa</taxon>
        <taxon>Chordata</taxon>
        <taxon>Craniata</taxon>
        <taxon>Vertebrata</taxon>
        <taxon>Euteleostomi</taxon>
        <taxon>Actinopterygii</taxon>
        <taxon>Neopterygii</taxon>
        <taxon>Teleostei</taxon>
        <taxon>Anguilliformes</taxon>
        <taxon>Anguillidae</taxon>
        <taxon>Anguilla</taxon>
    </lineage>
</organism>
<dbReference type="AlphaFoldDB" id="A0A0E9Q6F5"/>
<accession>A0A0E9Q6F5</accession>
<sequence length="24" mass="2957">MLRNFCEKNLIRLELNQEGYSSLW</sequence>
<reference evidence="1" key="2">
    <citation type="journal article" date="2015" name="Fish Shellfish Immunol.">
        <title>Early steps in the European eel (Anguilla anguilla)-Vibrio vulnificus interaction in the gills: Role of the RtxA13 toxin.</title>
        <authorList>
            <person name="Callol A."/>
            <person name="Pajuelo D."/>
            <person name="Ebbesson L."/>
            <person name="Teles M."/>
            <person name="MacKenzie S."/>
            <person name="Amaro C."/>
        </authorList>
    </citation>
    <scope>NUCLEOTIDE SEQUENCE</scope>
</reference>
<dbReference type="EMBL" id="GBXM01096273">
    <property type="protein sequence ID" value="JAH12304.1"/>
    <property type="molecule type" value="Transcribed_RNA"/>
</dbReference>
<name>A0A0E9Q6F5_ANGAN</name>
<reference evidence="1" key="1">
    <citation type="submission" date="2014-11" db="EMBL/GenBank/DDBJ databases">
        <authorList>
            <person name="Amaro Gonzalez C."/>
        </authorList>
    </citation>
    <scope>NUCLEOTIDE SEQUENCE</scope>
</reference>
<protein>
    <submittedName>
        <fullName evidence="1">Uncharacterized protein</fullName>
    </submittedName>
</protein>